<dbReference type="CDD" id="cd06974">
    <property type="entry name" value="TerD_like"/>
    <property type="match status" value="1"/>
</dbReference>
<dbReference type="RefSeq" id="WP_134843817.1">
    <property type="nucleotide sequence ID" value="NZ_SGVY01000028.1"/>
</dbReference>
<organism evidence="1 2">
    <name type="scientific">Segatella hominis</name>
    <dbReference type="NCBI Taxonomy" id="2518605"/>
    <lineage>
        <taxon>Bacteria</taxon>
        <taxon>Pseudomonadati</taxon>
        <taxon>Bacteroidota</taxon>
        <taxon>Bacteroidia</taxon>
        <taxon>Bacteroidales</taxon>
        <taxon>Prevotellaceae</taxon>
        <taxon>Segatella</taxon>
    </lineage>
</organism>
<evidence type="ECO:0000313" key="2">
    <source>
        <dbReference type="Proteomes" id="UP000297872"/>
    </source>
</evidence>
<keyword evidence="2" id="KW-1185">Reference proteome</keyword>
<dbReference type="Proteomes" id="UP000297872">
    <property type="component" value="Unassembled WGS sequence"/>
</dbReference>
<dbReference type="GeneID" id="302995758"/>
<gene>
    <name evidence="1" type="ORF">EXN75_10755</name>
</gene>
<dbReference type="OrthoDB" id="4123258at2"/>
<dbReference type="EMBL" id="SGVY01000028">
    <property type="protein sequence ID" value="TFH79045.1"/>
    <property type="molecule type" value="Genomic_DNA"/>
</dbReference>
<proteinExistence type="predicted"/>
<comment type="caution">
    <text evidence="1">The sequence shown here is derived from an EMBL/GenBank/DDBJ whole genome shotgun (WGS) entry which is preliminary data.</text>
</comment>
<name>A0A4Y8VCY4_9BACT</name>
<dbReference type="InterPro" id="IPR003325">
    <property type="entry name" value="TerD"/>
</dbReference>
<evidence type="ECO:0000313" key="1">
    <source>
        <dbReference type="EMBL" id="TFH79045.1"/>
    </source>
</evidence>
<accession>A0A4Y8VCY4</accession>
<dbReference type="Gene3D" id="2.60.60.30">
    <property type="entry name" value="sav2460 like domains"/>
    <property type="match status" value="1"/>
</dbReference>
<reference evidence="1 2" key="1">
    <citation type="submission" date="2019-02" db="EMBL/GenBank/DDBJ databases">
        <title>Draft Genome Sequence of the Prevotella sp. BCRC 81118, Isolated from Human Feces.</title>
        <authorList>
            <person name="Huang C.-H."/>
        </authorList>
    </citation>
    <scope>NUCLEOTIDE SEQUENCE [LARGE SCALE GENOMIC DNA]</scope>
    <source>
        <strain evidence="1 2">BCRC 81118</strain>
    </source>
</reference>
<dbReference type="AlphaFoldDB" id="A0A4Y8VCY4"/>
<sequence length="213" mass="23709">MAIILEKSGDTHRINLEKPTAGKPFAGEIVINLDWSKGGFFKNLFGNAIDLDLGCYYELRNGKKMLIDGLQFSHGRGGDRHHVTRQGCYDMVPYIWHQGDDRGGGASSGETILVNPVGINEIKRIIVYTFIYEGVAKWSETNAVVKVKVPGNQDVIVKMGQQYSDKKFCAIAQLDFAGDNSITVKKLVTFHDGHRDCDKQYGWGFNYSPGSKD</sequence>
<protein>
    <submittedName>
        <fullName evidence="1">Stress protein</fullName>
    </submittedName>
</protein>